<sequence>MKTKAIIFDNDNTIAKIYPDPKNFWLDVFVEALRRCGGVAPQGQAEELMIAYYRNDDFIDKMMHAGVNCDYDEFQRIKGIVDEEFRLKTINEGSSHLFADAVEIFAWARANNMKIMVATFTTREVVEAYFQKAGLQKPDSIYDWNDSMKYSWKKPDKRIIEHLLDPYGINLDEAIMVGDRITDIQTGKNAGCRSVLVVRKDEDGEYSDVMLREIESEKANSPESPKIPDNIIDSLSELRGILS</sequence>
<reference evidence="1 2" key="1">
    <citation type="journal article" date="2017" name="ISME J.">
        <title>Potential for microbial H2 and metal transformations associated with novel bacteria and archaea in deep terrestrial subsurface sediments.</title>
        <authorList>
            <person name="Hernsdorf A.W."/>
            <person name="Amano Y."/>
            <person name="Miyakawa K."/>
            <person name="Ise K."/>
            <person name="Suzuki Y."/>
            <person name="Anantharaman K."/>
            <person name="Probst A."/>
            <person name="Burstein D."/>
            <person name="Thomas B.C."/>
            <person name="Banfield J.F."/>
        </authorList>
    </citation>
    <scope>NUCLEOTIDE SEQUENCE [LARGE SCALE GENOMIC DNA]</scope>
    <source>
        <strain evidence="1">HGW-Wallbacteria-1</strain>
    </source>
</reference>
<dbReference type="InterPro" id="IPR036412">
    <property type="entry name" value="HAD-like_sf"/>
</dbReference>
<dbReference type="SFLD" id="SFLDS00003">
    <property type="entry name" value="Haloacid_Dehalogenase"/>
    <property type="match status" value="1"/>
</dbReference>
<gene>
    <name evidence="1" type="ORF">CVV64_05080</name>
</gene>
<organism evidence="1 2">
    <name type="scientific">Candidatus Wallbacteria bacterium HGW-Wallbacteria-1</name>
    <dbReference type="NCBI Taxonomy" id="2013854"/>
    <lineage>
        <taxon>Bacteria</taxon>
        <taxon>Candidatus Walliibacteriota</taxon>
    </lineage>
</organism>
<name>A0A2N1PS26_9BACT</name>
<proteinExistence type="predicted"/>
<accession>A0A2N1PS26</accession>
<protein>
    <recommendedName>
        <fullName evidence="3">HAD family hydrolase</fullName>
    </recommendedName>
</protein>
<dbReference type="SUPFAM" id="SSF56784">
    <property type="entry name" value="HAD-like"/>
    <property type="match status" value="1"/>
</dbReference>
<evidence type="ECO:0000313" key="2">
    <source>
        <dbReference type="Proteomes" id="UP000233256"/>
    </source>
</evidence>
<dbReference type="AlphaFoldDB" id="A0A2N1PS26"/>
<dbReference type="SFLD" id="SFLDG01129">
    <property type="entry name" value="C1.5:_HAD__Beta-PGM__Phosphata"/>
    <property type="match status" value="1"/>
</dbReference>
<dbReference type="NCBIfam" id="TIGR01549">
    <property type="entry name" value="HAD-SF-IA-v1"/>
    <property type="match status" value="1"/>
</dbReference>
<dbReference type="GO" id="GO:0006281">
    <property type="term" value="P:DNA repair"/>
    <property type="evidence" value="ECO:0007669"/>
    <property type="project" value="TreeGrafter"/>
</dbReference>
<dbReference type="PANTHER" id="PTHR43434:SF1">
    <property type="entry name" value="PHOSPHOGLYCOLATE PHOSPHATASE"/>
    <property type="match status" value="1"/>
</dbReference>
<dbReference type="InterPro" id="IPR006439">
    <property type="entry name" value="HAD-SF_hydro_IA"/>
</dbReference>
<dbReference type="InterPro" id="IPR023214">
    <property type="entry name" value="HAD_sf"/>
</dbReference>
<evidence type="ECO:0008006" key="3">
    <source>
        <dbReference type="Google" id="ProtNLM"/>
    </source>
</evidence>
<evidence type="ECO:0000313" key="1">
    <source>
        <dbReference type="EMBL" id="PKK91144.1"/>
    </source>
</evidence>
<dbReference type="EMBL" id="PGXC01000003">
    <property type="protein sequence ID" value="PKK91144.1"/>
    <property type="molecule type" value="Genomic_DNA"/>
</dbReference>
<dbReference type="PANTHER" id="PTHR43434">
    <property type="entry name" value="PHOSPHOGLYCOLATE PHOSPHATASE"/>
    <property type="match status" value="1"/>
</dbReference>
<dbReference type="Gene3D" id="3.40.50.1000">
    <property type="entry name" value="HAD superfamily/HAD-like"/>
    <property type="match status" value="1"/>
</dbReference>
<dbReference type="GO" id="GO:0005829">
    <property type="term" value="C:cytosol"/>
    <property type="evidence" value="ECO:0007669"/>
    <property type="project" value="TreeGrafter"/>
</dbReference>
<comment type="caution">
    <text evidence="1">The sequence shown here is derived from an EMBL/GenBank/DDBJ whole genome shotgun (WGS) entry which is preliminary data.</text>
</comment>
<dbReference type="Proteomes" id="UP000233256">
    <property type="component" value="Unassembled WGS sequence"/>
</dbReference>
<dbReference type="CDD" id="cd01427">
    <property type="entry name" value="HAD_like"/>
    <property type="match status" value="1"/>
</dbReference>
<dbReference type="Pfam" id="PF00702">
    <property type="entry name" value="Hydrolase"/>
    <property type="match status" value="1"/>
</dbReference>
<dbReference type="InterPro" id="IPR050155">
    <property type="entry name" value="HAD-like_hydrolase_sf"/>
</dbReference>
<dbReference type="GO" id="GO:0008967">
    <property type="term" value="F:phosphoglycolate phosphatase activity"/>
    <property type="evidence" value="ECO:0007669"/>
    <property type="project" value="TreeGrafter"/>
</dbReference>